<dbReference type="Pfam" id="PF18955">
    <property type="entry name" value="DUF5698"/>
    <property type="match status" value="1"/>
</dbReference>
<keyword evidence="5 6" id="KW-0472">Membrane</keyword>
<dbReference type="PANTHER" id="PTHR40060:SF1">
    <property type="entry name" value="UPF0316 PROTEIN YEBE"/>
    <property type="match status" value="1"/>
</dbReference>
<evidence type="ECO:0000259" key="7">
    <source>
        <dbReference type="Pfam" id="PF10035"/>
    </source>
</evidence>
<reference evidence="9" key="1">
    <citation type="journal article" date="2016" name="Genome Announc.">
        <title>Draft Genome Sequence of the Syntrophic Lactate-Degrading Bacterium Tepidanaerobacter syntrophicus JLT.</title>
        <authorList>
            <person name="Matsuura N."/>
            <person name="Ohashi A."/>
            <person name="Tourlousse D.M."/>
            <person name="Sekiguchi Y."/>
        </authorList>
    </citation>
    <scope>NUCLEOTIDE SEQUENCE [LARGE SCALE GENOMIC DNA]</scope>
    <source>
        <strain evidence="9">JL</strain>
    </source>
</reference>
<dbReference type="STRING" id="224999.GCA_001485475_00526"/>
<dbReference type="PANTHER" id="PTHR40060">
    <property type="entry name" value="UPF0316 PROTEIN YEBE"/>
    <property type="match status" value="1"/>
</dbReference>
<evidence type="ECO:0000256" key="6">
    <source>
        <dbReference type="HAMAP-Rule" id="MF_01515"/>
    </source>
</evidence>
<evidence type="ECO:0000259" key="8">
    <source>
        <dbReference type="Pfam" id="PF18955"/>
    </source>
</evidence>
<feature type="transmembrane region" description="Helical" evidence="6">
    <location>
        <begin position="34"/>
        <end position="53"/>
    </location>
</feature>
<dbReference type="InterPro" id="IPR015867">
    <property type="entry name" value="N-reg_PII/ATP_PRibTrfase_C"/>
</dbReference>
<feature type="domain" description="DUF2179" evidence="7">
    <location>
        <begin position="111"/>
        <end position="163"/>
    </location>
</feature>
<name>A0A0U9HCK7_9FIRM</name>
<dbReference type="Pfam" id="PF10035">
    <property type="entry name" value="DUF2179"/>
    <property type="match status" value="1"/>
</dbReference>
<sequence length="173" mass="18856">MLASIGGYLLIFLARVSDVSLSTVRTLMIVRGKGVIAGCIGFCEVIIYITALNKVVNSLDNPLNLLAYALGFATGNVVGSFIEEKLAIGLMTVQVITEREDLCLLIRNMNFGVTVLEGKGKEGPKKVLIVSLPRKDLDSLLKVIEENDNSAFVTVMDTRATKGGYFRRTIKEK</sequence>
<dbReference type="CDD" id="cd16381">
    <property type="entry name" value="YitT_C_like_1"/>
    <property type="match status" value="1"/>
</dbReference>
<evidence type="ECO:0000313" key="10">
    <source>
        <dbReference type="Proteomes" id="UP000062160"/>
    </source>
</evidence>
<dbReference type="EMBL" id="DF976999">
    <property type="protein sequence ID" value="GAQ24530.1"/>
    <property type="molecule type" value="Genomic_DNA"/>
</dbReference>
<comment type="subcellular location">
    <subcellularLocation>
        <location evidence="1 6">Cell membrane</location>
        <topology evidence="1 6">Multi-pass membrane protein</topology>
    </subcellularLocation>
</comment>
<dbReference type="OrthoDB" id="48231at2"/>
<keyword evidence="4 6" id="KW-1133">Transmembrane helix</keyword>
<comment type="similarity">
    <text evidence="6">Belongs to the UPF0316 family.</text>
</comment>
<dbReference type="InterPro" id="IPR022930">
    <property type="entry name" value="UPF0316"/>
</dbReference>
<protein>
    <recommendedName>
        <fullName evidence="6">UPF0316 protein TSYNT_5374</fullName>
    </recommendedName>
</protein>
<evidence type="ECO:0000256" key="1">
    <source>
        <dbReference type="ARBA" id="ARBA00004651"/>
    </source>
</evidence>
<evidence type="ECO:0000256" key="4">
    <source>
        <dbReference type="ARBA" id="ARBA00022989"/>
    </source>
</evidence>
<accession>A0A0U9HCK7</accession>
<keyword evidence="10" id="KW-1185">Reference proteome</keyword>
<keyword evidence="2 6" id="KW-1003">Cell membrane</keyword>
<dbReference type="InterPro" id="IPR044035">
    <property type="entry name" value="DUF5698"/>
</dbReference>
<feature type="domain" description="DUF5698" evidence="8">
    <location>
        <begin position="23"/>
        <end position="79"/>
    </location>
</feature>
<keyword evidence="3 6" id="KW-0812">Transmembrane</keyword>
<evidence type="ECO:0000256" key="5">
    <source>
        <dbReference type="ARBA" id="ARBA00023136"/>
    </source>
</evidence>
<dbReference type="AlphaFoldDB" id="A0A0U9HCK7"/>
<dbReference type="Gene3D" id="3.30.70.120">
    <property type="match status" value="1"/>
</dbReference>
<evidence type="ECO:0000256" key="2">
    <source>
        <dbReference type="ARBA" id="ARBA00022475"/>
    </source>
</evidence>
<evidence type="ECO:0000313" key="9">
    <source>
        <dbReference type="EMBL" id="GAQ24530.1"/>
    </source>
</evidence>
<dbReference type="HAMAP" id="MF_01515">
    <property type="entry name" value="UPF0316"/>
    <property type="match status" value="1"/>
</dbReference>
<proteinExistence type="inferred from homology"/>
<dbReference type="InterPro" id="IPR019264">
    <property type="entry name" value="DUF2179"/>
</dbReference>
<dbReference type="GO" id="GO:0005886">
    <property type="term" value="C:plasma membrane"/>
    <property type="evidence" value="ECO:0007669"/>
    <property type="project" value="UniProtKB-SubCell"/>
</dbReference>
<feature type="transmembrane region" description="Helical" evidence="6">
    <location>
        <begin position="65"/>
        <end position="82"/>
    </location>
</feature>
<dbReference type="RefSeq" id="WP_059031586.1">
    <property type="nucleotide sequence ID" value="NZ_BSDN01000015.1"/>
</dbReference>
<evidence type="ECO:0000256" key="3">
    <source>
        <dbReference type="ARBA" id="ARBA00022692"/>
    </source>
</evidence>
<gene>
    <name evidence="9" type="ORF">TSYNT_5374</name>
</gene>
<organism evidence="9">
    <name type="scientific">Tepidanaerobacter syntrophicus</name>
    <dbReference type="NCBI Taxonomy" id="224999"/>
    <lineage>
        <taxon>Bacteria</taxon>
        <taxon>Bacillati</taxon>
        <taxon>Bacillota</taxon>
        <taxon>Clostridia</taxon>
        <taxon>Thermosediminibacterales</taxon>
        <taxon>Tepidanaerobacteraceae</taxon>
        <taxon>Tepidanaerobacter</taxon>
    </lineage>
</organism>
<dbReference type="Proteomes" id="UP000062160">
    <property type="component" value="Unassembled WGS sequence"/>
</dbReference>